<accession>A0ABT3JY95</accession>
<comment type="caution">
    <text evidence="1">The sequence shown here is derived from an EMBL/GenBank/DDBJ whole genome shotgun (WGS) entry which is preliminary data.</text>
</comment>
<protein>
    <submittedName>
        <fullName evidence="1">DUF3011 domain-containing protein</fullName>
    </submittedName>
</protein>
<evidence type="ECO:0000313" key="2">
    <source>
        <dbReference type="Proteomes" id="UP001209922"/>
    </source>
</evidence>
<dbReference type="Proteomes" id="UP001209922">
    <property type="component" value="Unassembled WGS sequence"/>
</dbReference>
<gene>
    <name evidence="1" type="ORF">OK345_13150</name>
</gene>
<organism evidence="1 2">
    <name type="scientific">Xanthomonas chitinilytica</name>
    <dbReference type="NCBI Taxonomy" id="2989819"/>
    <lineage>
        <taxon>Bacteria</taxon>
        <taxon>Pseudomonadati</taxon>
        <taxon>Pseudomonadota</taxon>
        <taxon>Gammaproteobacteria</taxon>
        <taxon>Lysobacterales</taxon>
        <taxon>Lysobacteraceae</taxon>
        <taxon>Xanthomonas</taxon>
    </lineage>
</organism>
<keyword evidence="2" id="KW-1185">Reference proteome</keyword>
<evidence type="ECO:0000313" key="1">
    <source>
        <dbReference type="EMBL" id="MCW4473447.1"/>
    </source>
</evidence>
<dbReference type="InterPro" id="IPR021381">
    <property type="entry name" value="DUF3011"/>
</dbReference>
<dbReference type="EMBL" id="JAPCHY010000011">
    <property type="protein sequence ID" value="MCW4473447.1"/>
    <property type="molecule type" value="Genomic_DNA"/>
</dbReference>
<reference evidence="1 2" key="1">
    <citation type="submission" date="2022-10" db="EMBL/GenBank/DDBJ databases">
        <title>Xanthomonas sp. H13-6.</title>
        <authorList>
            <person name="Liu X."/>
            <person name="Deng Z."/>
            <person name="Jiang Y."/>
            <person name="Yu T."/>
            <person name="Ai J."/>
        </authorList>
    </citation>
    <scope>NUCLEOTIDE SEQUENCE [LARGE SCALE GENOMIC DNA]</scope>
    <source>
        <strain evidence="1 2">H13-6</strain>
    </source>
</reference>
<dbReference type="Pfam" id="PF11218">
    <property type="entry name" value="DUF3011"/>
    <property type="match status" value="1"/>
</dbReference>
<proteinExistence type="predicted"/>
<name>A0ABT3JY95_9XANT</name>
<sequence>MLAAAGGQAQSQSGYDSQVVRCESRDMERVHCDIDTSHGVELVRQLSERSCIRESEWGVEATGVWVSGGCRAEFRPAASAPAARPVRRVVRCESSGRPQGCPVMLRGAPVRLLRQLSVMPCKEGHSWGYKRNEIWVTRGCQGEFEVGAEDGSGFLDLPRELVCESKRRLRRVCGASIGQQAVLVRQLSGTPCVEDQNWGWNRDGVWVDDGCRAVFSVN</sequence>